<dbReference type="PRINTS" id="PR00069">
    <property type="entry name" value="ALDKETRDTASE"/>
</dbReference>
<dbReference type="PANTHER" id="PTHR43625">
    <property type="entry name" value="AFLATOXIN B1 ALDEHYDE REDUCTASE"/>
    <property type="match status" value="1"/>
</dbReference>
<evidence type="ECO:0000259" key="2">
    <source>
        <dbReference type="Pfam" id="PF00248"/>
    </source>
</evidence>
<comment type="caution">
    <text evidence="3">The sequence shown here is derived from an EMBL/GenBank/DDBJ whole genome shotgun (WGS) entry which is preliminary data.</text>
</comment>
<protein>
    <submittedName>
        <fullName evidence="3">Aldo/keto reductase family protein</fullName>
    </submittedName>
</protein>
<dbReference type="RefSeq" id="WP_050056991.1">
    <property type="nucleotide sequence ID" value="NZ_CAQI01000056.1"/>
</dbReference>
<dbReference type="InterPro" id="IPR023210">
    <property type="entry name" value="NADP_OxRdtase_dom"/>
</dbReference>
<keyword evidence="4" id="KW-1185">Reference proteome</keyword>
<dbReference type="CDD" id="cd19088">
    <property type="entry name" value="AKR_AKR13B1"/>
    <property type="match status" value="1"/>
</dbReference>
<name>A0A024H857_9MICC</name>
<gene>
    <name evidence="3" type="primary">yccK</name>
    <name evidence="3" type="ORF">ARTSIC4J27_4178</name>
</gene>
<dbReference type="PANTHER" id="PTHR43625:SF40">
    <property type="entry name" value="ALDO-KETO REDUCTASE YAKC [NADP(+)]"/>
    <property type="match status" value="1"/>
</dbReference>
<evidence type="ECO:0000313" key="4">
    <source>
        <dbReference type="Proteomes" id="UP000035722"/>
    </source>
</evidence>
<evidence type="ECO:0000313" key="3">
    <source>
        <dbReference type="EMBL" id="CCQ48178.1"/>
    </source>
</evidence>
<dbReference type="SUPFAM" id="SSF51430">
    <property type="entry name" value="NAD(P)-linked oxidoreductase"/>
    <property type="match status" value="1"/>
</dbReference>
<reference evidence="4" key="1">
    <citation type="journal article" date="2014" name="Genome Announc.">
        <title>Genome Sequence of Arthrobacter siccitolerans 4J27, a Xeroprotectant-Producing Desiccation-Tolerant Microorganism.</title>
        <authorList>
            <person name="Manzanera M."/>
            <person name="Santa-Cruz-Calvo L."/>
            <person name="Vilchez J.I."/>
            <person name="Garcia-Fontana C."/>
            <person name="Silva-Castro G.A."/>
            <person name="Calvo C."/>
            <person name="Gonzalez-Lopez J."/>
        </authorList>
    </citation>
    <scope>NUCLEOTIDE SEQUENCE [LARGE SCALE GENOMIC DNA]</scope>
    <source>
        <strain evidence="4">4J27</strain>
    </source>
</reference>
<dbReference type="InterPro" id="IPR050791">
    <property type="entry name" value="Aldo-Keto_reductase"/>
</dbReference>
<keyword evidence="1" id="KW-0560">Oxidoreductase</keyword>
<feature type="domain" description="NADP-dependent oxidoreductase" evidence="2">
    <location>
        <begin position="25"/>
        <end position="286"/>
    </location>
</feature>
<dbReference type="GO" id="GO:0016491">
    <property type="term" value="F:oxidoreductase activity"/>
    <property type="evidence" value="ECO:0007669"/>
    <property type="project" value="UniProtKB-KW"/>
</dbReference>
<dbReference type="InterPro" id="IPR020471">
    <property type="entry name" value="AKR"/>
</dbReference>
<dbReference type="AlphaFoldDB" id="A0A024H857"/>
<sequence>MINSNSRPADASGTFTLGGDLTVTRLGYGTMQLTGPGTWGEPADRENAIRVVRRAAELGVTLFDSADAYGPDVTSGILRDALYPYADDIVIATKVGQTRQGPGLWTPNGEPAHLRSQVEKELRHLSIDRIDLLQLHRIAPTIPLEDQIGELKTLKDEGKIRHIGLSEVTIAEAEAALKIAPIVSVQNLYNLAQRDAEELLDWATTRSIGFIPWFPLATGGLTGETSPLTNLAAEHGATPAQLALAWLLKRSPVVLPIPGTSSIAHLEDNIRGATIELRDKELAALSDTVR</sequence>
<organism evidence="3 4">
    <name type="scientific">Pseudarthrobacter siccitolerans</name>
    <dbReference type="NCBI Taxonomy" id="861266"/>
    <lineage>
        <taxon>Bacteria</taxon>
        <taxon>Bacillati</taxon>
        <taxon>Actinomycetota</taxon>
        <taxon>Actinomycetes</taxon>
        <taxon>Micrococcales</taxon>
        <taxon>Micrococcaceae</taxon>
        <taxon>Pseudarthrobacter</taxon>
    </lineage>
</organism>
<dbReference type="Proteomes" id="UP000035722">
    <property type="component" value="Unassembled WGS sequence"/>
</dbReference>
<dbReference type="Gene3D" id="3.20.20.100">
    <property type="entry name" value="NADP-dependent oxidoreductase domain"/>
    <property type="match status" value="1"/>
</dbReference>
<dbReference type="EMBL" id="CAQI01000056">
    <property type="protein sequence ID" value="CCQ48178.1"/>
    <property type="molecule type" value="Genomic_DNA"/>
</dbReference>
<accession>A0A024H857</accession>
<dbReference type="GO" id="GO:0005737">
    <property type="term" value="C:cytoplasm"/>
    <property type="evidence" value="ECO:0007669"/>
    <property type="project" value="TreeGrafter"/>
</dbReference>
<proteinExistence type="predicted"/>
<dbReference type="STRING" id="861266.ARTSIC4J27_4178"/>
<dbReference type="InterPro" id="IPR036812">
    <property type="entry name" value="NAD(P)_OxRdtase_dom_sf"/>
</dbReference>
<dbReference type="OrthoDB" id="9768793at2"/>
<dbReference type="Pfam" id="PF00248">
    <property type="entry name" value="Aldo_ket_red"/>
    <property type="match status" value="1"/>
</dbReference>
<dbReference type="NCBIfam" id="NF007695">
    <property type="entry name" value="PRK10376.1"/>
    <property type="match status" value="1"/>
</dbReference>
<evidence type="ECO:0000256" key="1">
    <source>
        <dbReference type="ARBA" id="ARBA00023002"/>
    </source>
</evidence>